<protein>
    <recommendedName>
        <fullName evidence="1">Serine aminopeptidase S33 domain-containing protein</fullName>
    </recommendedName>
</protein>
<dbReference type="AlphaFoldDB" id="A0A7X0H6M7"/>
<organism evidence="2 3">
    <name type="scientific">Algisphaera agarilytica</name>
    <dbReference type="NCBI Taxonomy" id="1385975"/>
    <lineage>
        <taxon>Bacteria</taxon>
        <taxon>Pseudomonadati</taxon>
        <taxon>Planctomycetota</taxon>
        <taxon>Phycisphaerae</taxon>
        <taxon>Phycisphaerales</taxon>
        <taxon>Phycisphaeraceae</taxon>
        <taxon>Algisphaera</taxon>
    </lineage>
</organism>
<dbReference type="PANTHER" id="PTHR12277">
    <property type="entry name" value="ALPHA/BETA HYDROLASE DOMAIN-CONTAINING PROTEIN"/>
    <property type="match status" value="1"/>
</dbReference>
<dbReference type="InterPro" id="IPR029058">
    <property type="entry name" value="AB_hydrolase_fold"/>
</dbReference>
<dbReference type="EMBL" id="JACHGY010000001">
    <property type="protein sequence ID" value="MBB6428754.1"/>
    <property type="molecule type" value="Genomic_DNA"/>
</dbReference>
<dbReference type="Proteomes" id="UP000541810">
    <property type="component" value="Unassembled WGS sequence"/>
</dbReference>
<evidence type="ECO:0000259" key="1">
    <source>
        <dbReference type="Pfam" id="PF12146"/>
    </source>
</evidence>
<feature type="domain" description="Serine aminopeptidase S33" evidence="1">
    <location>
        <begin position="74"/>
        <end position="182"/>
    </location>
</feature>
<proteinExistence type="predicted"/>
<dbReference type="Gene3D" id="3.40.50.1820">
    <property type="entry name" value="alpha/beta hydrolase"/>
    <property type="match status" value="1"/>
</dbReference>
<evidence type="ECO:0000313" key="3">
    <source>
        <dbReference type="Proteomes" id="UP000541810"/>
    </source>
</evidence>
<accession>A0A7X0H6M7</accession>
<name>A0A7X0H6M7_9BACT</name>
<gene>
    <name evidence="2" type="ORF">HNQ40_000560</name>
</gene>
<dbReference type="InterPro" id="IPR022742">
    <property type="entry name" value="Hydrolase_4"/>
</dbReference>
<keyword evidence="3" id="KW-1185">Reference proteome</keyword>
<dbReference type="SUPFAM" id="SSF53474">
    <property type="entry name" value="alpha/beta-Hydrolases"/>
    <property type="match status" value="1"/>
</dbReference>
<dbReference type="RefSeq" id="WP_184676173.1">
    <property type="nucleotide sequence ID" value="NZ_JACHGY010000001.1"/>
</dbReference>
<sequence length="275" mass="30119">MKRIGTAILLFVIVLFAVLYAVQRLLVFPGAYFQHAVSMDPPEDVEVWTRDTDEGVVEAWVMHGKGASPETPGPAVVFTHGNGELVNIWTGEMRWYTERGYTVMLPEYRGYGRSEGSPSQTEIVEDAIHFYDRLVALPSVDSERIVFHGRSLGGGVAAQLAAARTPRAMILASTFTSVTDAALGPIPVPSFMIRDPLPVEPVLRDYAGPVLILHGEIDQAVRLSLAKQNAEAAQDATLIIYPGVNHNDMPNGHGSWDDILSFLDRQGLPWQVVAD</sequence>
<comment type="caution">
    <text evidence="2">The sequence shown here is derived from an EMBL/GenBank/DDBJ whole genome shotgun (WGS) entry which is preliminary data.</text>
</comment>
<evidence type="ECO:0000313" key="2">
    <source>
        <dbReference type="EMBL" id="MBB6428754.1"/>
    </source>
</evidence>
<dbReference type="Pfam" id="PF12146">
    <property type="entry name" value="Hydrolase_4"/>
    <property type="match status" value="1"/>
</dbReference>
<reference evidence="2 3" key="1">
    <citation type="submission" date="2020-08" db="EMBL/GenBank/DDBJ databases">
        <title>Genomic Encyclopedia of Type Strains, Phase IV (KMG-IV): sequencing the most valuable type-strain genomes for metagenomic binning, comparative biology and taxonomic classification.</title>
        <authorList>
            <person name="Goeker M."/>
        </authorList>
    </citation>
    <scope>NUCLEOTIDE SEQUENCE [LARGE SCALE GENOMIC DNA]</scope>
    <source>
        <strain evidence="2 3">DSM 103725</strain>
    </source>
</reference>